<keyword evidence="1 2" id="KW-1015">Disulfide bond</keyword>
<feature type="disulfide bond" evidence="2">
    <location>
        <begin position="757"/>
        <end position="766"/>
    </location>
</feature>
<dbReference type="PROSITE" id="PS00022">
    <property type="entry name" value="EGF_1"/>
    <property type="match status" value="2"/>
</dbReference>
<feature type="disulfide bond" evidence="2">
    <location>
        <begin position="718"/>
        <end position="727"/>
    </location>
</feature>
<gene>
    <name evidence="6" type="ORF">EDS130_LOCUS37091</name>
</gene>
<evidence type="ECO:0000313" key="7">
    <source>
        <dbReference type="Proteomes" id="UP000663852"/>
    </source>
</evidence>
<feature type="domain" description="EGF-like" evidence="5">
    <location>
        <begin position="690"/>
        <end position="728"/>
    </location>
</feature>
<dbReference type="AlphaFoldDB" id="A0A815MG10"/>
<dbReference type="SMART" id="SM00179">
    <property type="entry name" value="EGF_CA"/>
    <property type="match status" value="2"/>
</dbReference>
<dbReference type="PANTHER" id="PTHR24033:SF232">
    <property type="entry name" value="LAMININ SUBUNIT GAMMA-2-RELATED"/>
    <property type="match status" value="1"/>
</dbReference>
<feature type="transmembrane region" description="Helical" evidence="3">
    <location>
        <begin position="822"/>
        <end position="847"/>
    </location>
</feature>
<dbReference type="PANTHER" id="PTHR24033">
    <property type="entry name" value="EGF-LIKE DOMAIN-CONTAINING PROTEIN"/>
    <property type="match status" value="1"/>
</dbReference>
<accession>A0A815MG10</accession>
<keyword evidence="4" id="KW-0732">Signal</keyword>
<comment type="caution">
    <text evidence="2">Lacks conserved residue(s) required for the propagation of feature annotation.</text>
</comment>
<feature type="domain" description="EGF-like" evidence="5">
    <location>
        <begin position="730"/>
        <end position="767"/>
    </location>
</feature>
<dbReference type="Proteomes" id="UP000663852">
    <property type="component" value="Unassembled WGS sequence"/>
</dbReference>
<evidence type="ECO:0000256" key="4">
    <source>
        <dbReference type="SAM" id="SignalP"/>
    </source>
</evidence>
<dbReference type="FunFam" id="2.10.25.10:FF:000294">
    <property type="entry name" value="Delta-like protein"/>
    <property type="match status" value="1"/>
</dbReference>
<dbReference type="SUPFAM" id="SSF57196">
    <property type="entry name" value="EGF/Laminin"/>
    <property type="match status" value="2"/>
</dbReference>
<name>A0A815MG10_ADIRI</name>
<evidence type="ECO:0000256" key="3">
    <source>
        <dbReference type="SAM" id="Phobius"/>
    </source>
</evidence>
<evidence type="ECO:0000313" key="6">
    <source>
        <dbReference type="EMBL" id="CAF1415936.1"/>
    </source>
</evidence>
<feature type="chain" id="PRO_5032969943" description="EGF-like domain-containing protein" evidence="4">
    <location>
        <begin position="21"/>
        <end position="882"/>
    </location>
</feature>
<keyword evidence="3" id="KW-1133">Transmembrane helix</keyword>
<evidence type="ECO:0000259" key="5">
    <source>
        <dbReference type="PROSITE" id="PS50026"/>
    </source>
</evidence>
<dbReference type="InterPro" id="IPR051830">
    <property type="entry name" value="NOTCH_homolog"/>
</dbReference>
<dbReference type="CDD" id="cd00054">
    <property type="entry name" value="EGF_CA"/>
    <property type="match status" value="2"/>
</dbReference>
<organism evidence="6 7">
    <name type="scientific">Adineta ricciae</name>
    <name type="common">Rotifer</name>
    <dbReference type="NCBI Taxonomy" id="249248"/>
    <lineage>
        <taxon>Eukaryota</taxon>
        <taxon>Metazoa</taxon>
        <taxon>Spiralia</taxon>
        <taxon>Gnathifera</taxon>
        <taxon>Rotifera</taxon>
        <taxon>Eurotatoria</taxon>
        <taxon>Bdelloidea</taxon>
        <taxon>Adinetida</taxon>
        <taxon>Adinetidae</taxon>
        <taxon>Adineta</taxon>
    </lineage>
</organism>
<dbReference type="InterPro" id="IPR001881">
    <property type="entry name" value="EGF-like_Ca-bd_dom"/>
</dbReference>
<proteinExistence type="predicted"/>
<protein>
    <recommendedName>
        <fullName evidence="5">EGF-like domain-containing protein</fullName>
    </recommendedName>
</protein>
<dbReference type="PROSITE" id="PS01186">
    <property type="entry name" value="EGF_2"/>
    <property type="match status" value="1"/>
</dbReference>
<keyword evidence="2" id="KW-0245">EGF-like domain</keyword>
<keyword evidence="3" id="KW-0472">Membrane</keyword>
<feature type="domain" description="EGF-like" evidence="5">
    <location>
        <begin position="769"/>
        <end position="806"/>
    </location>
</feature>
<dbReference type="Gene3D" id="2.10.25.10">
    <property type="entry name" value="Laminin"/>
    <property type="match status" value="2"/>
</dbReference>
<feature type="signal peptide" evidence="4">
    <location>
        <begin position="1"/>
        <end position="20"/>
    </location>
</feature>
<sequence length="882" mass="98636">MVFLKYQVVIISLFFSSHIALNVTICNDTNNWLNGNPAHSCTDYQFNKSWCANGDFAWDSYWTGGSIYRYPEFNCCGCGKGWPIWFAPKNGSAALKAIPKHTKRLDNSTGNNLKCIDVLGNSDVCNMTCKTWMSPVVSLSTITDNNFNSSNCTLIAQTADTSMRYALDIPQNSYLIFFTNWMNSDYNFTCFNSTLPENSSMICRHNSAQCLPTTTTYRCASSGILFGSYNIELRKLASHLDCLDTPQWTNNNSLVNHIFIQYTCSDLETNLAWCYGATFTTNYHWTLGSFFKYPEFNCCGCGKGWPLWFVPSSGYASTKVVPKLMSNAHYNTSGTNVLCIDTYGNSYACNMTCKLFTNPVTAIETVSNIDFTIFNCTLVIDTMNLSVTYAITIPQDNYLLYFTNWTTSDYNLSCKGIQASQNASMLCRHDFIQCLSTAVTNRYIPPNCIDTSNWTNKYSGSPTTRGWSCFEYEVIFKFCADGSFTSGNQWTLGERFNFPELNCCACGKASQSPYQLLNTTIQSNPTIPTNFDIVDLYNCNIVFENTRQVFNIKCLGPSNFTNANITTNTILYNCPLDCFFNRSITMIDISRTINAARLQIGTNVSYYLSSNLFPNFHAICGQNLSEPFFSTAPTTIPTTSIDDPNTSEASSSSTMVISTGKIQTTLASNVSVLYIPTCSNGNIGLNCNVSVDLCQMTKPCINNGSCINLSPSSYRCACMQDFIGSNCEIDNRPCQPWTRLDRGVCNQTSATTFQCKCHSGYNGIHCESTIDYCQNITCQNNGQCRSILLNFTCECTTPDFTGRFCEVKSTSLMIKTIVKQSFVYIAIIAIGCVLSGIVIMDVLKYFFKIDPVAKHRRYRRRKKSSKPKTIVHLVYVDTPRSA</sequence>
<dbReference type="SMART" id="SM00181">
    <property type="entry name" value="EGF"/>
    <property type="match status" value="3"/>
</dbReference>
<dbReference type="GO" id="GO:0005509">
    <property type="term" value="F:calcium ion binding"/>
    <property type="evidence" value="ECO:0007669"/>
    <property type="project" value="InterPro"/>
</dbReference>
<reference evidence="6" key="1">
    <citation type="submission" date="2021-02" db="EMBL/GenBank/DDBJ databases">
        <authorList>
            <person name="Nowell W R."/>
        </authorList>
    </citation>
    <scope>NUCLEOTIDE SEQUENCE</scope>
</reference>
<comment type="caution">
    <text evidence="6">The sequence shown here is derived from an EMBL/GenBank/DDBJ whole genome shotgun (WGS) entry which is preliminary data.</text>
</comment>
<keyword evidence="3" id="KW-0812">Transmembrane</keyword>
<evidence type="ECO:0000256" key="1">
    <source>
        <dbReference type="ARBA" id="ARBA00023157"/>
    </source>
</evidence>
<evidence type="ECO:0000256" key="2">
    <source>
        <dbReference type="PROSITE-ProRule" id="PRU00076"/>
    </source>
</evidence>
<dbReference type="OrthoDB" id="10046852at2759"/>
<dbReference type="InterPro" id="IPR000742">
    <property type="entry name" value="EGF"/>
</dbReference>
<dbReference type="EMBL" id="CAJNOJ010000358">
    <property type="protein sequence ID" value="CAF1415936.1"/>
    <property type="molecule type" value="Genomic_DNA"/>
</dbReference>
<dbReference type="PROSITE" id="PS50026">
    <property type="entry name" value="EGF_3"/>
    <property type="match status" value="3"/>
</dbReference>